<feature type="chain" id="PRO_5043796466" evidence="2">
    <location>
        <begin position="31"/>
        <end position="115"/>
    </location>
</feature>
<evidence type="ECO:0000256" key="2">
    <source>
        <dbReference type="SAM" id="SignalP"/>
    </source>
</evidence>
<feature type="signal peptide" evidence="2">
    <location>
        <begin position="1"/>
        <end position="30"/>
    </location>
</feature>
<dbReference type="Proteomes" id="UP001157006">
    <property type="component" value="Unassembled WGS sequence"/>
</dbReference>
<evidence type="ECO:0000256" key="1">
    <source>
        <dbReference type="SAM" id="MobiDB-lite"/>
    </source>
</evidence>
<accession>A0AAV0YDZ2</accession>
<dbReference type="AlphaFoldDB" id="A0AAV0YDZ2"/>
<feature type="region of interest" description="Disordered" evidence="1">
    <location>
        <begin position="96"/>
        <end position="115"/>
    </location>
</feature>
<reference evidence="3 4" key="1">
    <citation type="submission" date="2023-01" db="EMBL/GenBank/DDBJ databases">
        <authorList>
            <person name="Kreplak J."/>
        </authorList>
    </citation>
    <scope>NUCLEOTIDE SEQUENCE [LARGE SCALE GENOMIC DNA]</scope>
</reference>
<dbReference type="EMBL" id="CATIWC010000650">
    <property type="protein sequence ID" value="CAI8583403.1"/>
    <property type="molecule type" value="Genomic_DNA"/>
</dbReference>
<proteinExistence type="predicted"/>
<organism evidence="3 4">
    <name type="scientific">Vicia faba</name>
    <name type="common">Broad bean</name>
    <name type="synonym">Faba vulgaris</name>
    <dbReference type="NCBI Taxonomy" id="3906"/>
    <lineage>
        <taxon>Eukaryota</taxon>
        <taxon>Viridiplantae</taxon>
        <taxon>Streptophyta</taxon>
        <taxon>Embryophyta</taxon>
        <taxon>Tracheophyta</taxon>
        <taxon>Spermatophyta</taxon>
        <taxon>Magnoliopsida</taxon>
        <taxon>eudicotyledons</taxon>
        <taxon>Gunneridae</taxon>
        <taxon>Pentapetalae</taxon>
        <taxon>rosids</taxon>
        <taxon>fabids</taxon>
        <taxon>Fabales</taxon>
        <taxon>Fabaceae</taxon>
        <taxon>Papilionoideae</taxon>
        <taxon>50 kb inversion clade</taxon>
        <taxon>NPAAA clade</taxon>
        <taxon>Hologalegina</taxon>
        <taxon>IRL clade</taxon>
        <taxon>Fabeae</taxon>
        <taxon>Vicia</taxon>
    </lineage>
</organism>
<evidence type="ECO:0000313" key="4">
    <source>
        <dbReference type="Proteomes" id="UP001157006"/>
    </source>
</evidence>
<gene>
    <name evidence="3" type="ORF">VFH_U025560</name>
</gene>
<comment type="caution">
    <text evidence="3">The sequence shown here is derived from an EMBL/GenBank/DDBJ whole genome shotgun (WGS) entry which is preliminary data.</text>
</comment>
<protein>
    <submittedName>
        <fullName evidence="3">Uncharacterized protein</fullName>
    </submittedName>
</protein>
<sequence length="115" mass="12928">MIRFHKILSYLLLINVGLLILLGNNGESSATHFPSTTLESNGDVMLLENVDQFRKQGSKVLADNNYYKTKEILGGYYRSRHHSFPPGKFVRILHDVPSGPSPIHNPETPPPPNYV</sequence>
<keyword evidence="4" id="KW-1185">Reference proteome</keyword>
<name>A0AAV0YDZ2_VICFA</name>
<evidence type="ECO:0000313" key="3">
    <source>
        <dbReference type="EMBL" id="CAI8583403.1"/>
    </source>
</evidence>
<keyword evidence="2" id="KW-0732">Signal</keyword>